<evidence type="ECO:0000256" key="10">
    <source>
        <dbReference type="ARBA" id="ARBA00023170"/>
    </source>
</evidence>
<evidence type="ECO:0000256" key="11">
    <source>
        <dbReference type="ARBA" id="ARBA00023180"/>
    </source>
</evidence>
<dbReference type="GO" id="GO:0004930">
    <property type="term" value="F:G protein-coupled receptor activity"/>
    <property type="evidence" value="ECO:0007669"/>
    <property type="project" value="UniProtKB-KW"/>
</dbReference>
<evidence type="ECO:0000256" key="2">
    <source>
        <dbReference type="ARBA" id="ARBA00022475"/>
    </source>
</evidence>
<evidence type="ECO:0000256" key="3">
    <source>
        <dbReference type="ARBA" id="ARBA00022606"/>
    </source>
</evidence>
<dbReference type="PRINTS" id="PR00237">
    <property type="entry name" value="GPCRRHODOPSN"/>
</dbReference>
<keyword evidence="9" id="KW-1015">Disulfide bond</keyword>
<proteinExistence type="inferred from homology"/>
<feature type="transmembrane region" description="Helical" evidence="14">
    <location>
        <begin position="24"/>
        <end position="49"/>
    </location>
</feature>
<evidence type="ECO:0000313" key="16">
    <source>
        <dbReference type="Ensembl" id="ENSCCRP00000004461.1"/>
    </source>
</evidence>
<keyword evidence="11" id="KW-0325">Glycoprotein</keyword>
<evidence type="ECO:0000256" key="6">
    <source>
        <dbReference type="ARBA" id="ARBA00022989"/>
    </source>
</evidence>
<evidence type="ECO:0000256" key="8">
    <source>
        <dbReference type="ARBA" id="ARBA00023136"/>
    </source>
</evidence>
<feature type="transmembrane region" description="Helical" evidence="14">
    <location>
        <begin position="99"/>
        <end position="121"/>
    </location>
</feature>
<keyword evidence="3 14" id="KW-0716">Sensory transduction</keyword>
<reference evidence="16" key="2">
    <citation type="submission" date="2025-09" db="UniProtKB">
        <authorList>
            <consortium name="Ensembl"/>
        </authorList>
    </citation>
    <scope>IDENTIFICATION</scope>
</reference>
<reference evidence="16" key="1">
    <citation type="submission" date="2025-08" db="UniProtKB">
        <authorList>
            <consortium name="Ensembl"/>
        </authorList>
    </citation>
    <scope>IDENTIFICATION</scope>
</reference>
<keyword evidence="8 14" id="KW-0472">Membrane</keyword>
<keyword evidence="6 14" id="KW-1133">Transmembrane helix</keyword>
<protein>
    <recommendedName>
        <fullName evidence="14">Olfactory receptor</fullName>
    </recommendedName>
</protein>
<evidence type="ECO:0000256" key="5">
    <source>
        <dbReference type="ARBA" id="ARBA00022725"/>
    </source>
</evidence>
<keyword evidence="4 13" id="KW-0812">Transmembrane</keyword>
<feature type="transmembrane region" description="Helical" evidence="14">
    <location>
        <begin position="274"/>
        <end position="294"/>
    </location>
</feature>
<evidence type="ECO:0000256" key="9">
    <source>
        <dbReference type="ARBA" id="ARBA00023157"/>
    </source>
</evidence>
<comment type="similarity">
    <text evidence="13">Belongs to the G-protein coupled receptor 1 family.</text>
</comment>
<dbReference type="PANTHER" id="PTHR26450:SF417">
    <property type="entry name" value="ODORANT RECEPTOR-RELATED"/>
    <property type="match status" value="1"/>
</dbReference>
<dbReference type="OMA" id="CRDIKQK"/>
<dbReference type="Pfam" id="PF13853">
    <property type="entry name" value="7tm_4"/>
    <property type="match status" value="1"/>
</dbReference>
<dbReference type="Proteomes" id="UP001108240">
    <property type="component" value="Unplaced"/>
</dbReference>
<dbReference type="GO" id="GO:0004984">
    <property type="term" value="F:olfactory receptor activity"/>
    <property type="evidence" value="ECO:0007669"/>
    <property type="project" value="InterPro"/>
</dbReference>
<dbReference type="PROSITE" id="PS50262">
    <property type="entry name" value="G_PROTEIN_RECEP_F1_2"/>
    <property type="match status" value="1"/>
</dbReference>
<dbReference type="AlphaFoldDB" id="A0A8C0Y4H9"/>
<dbReference type="SUPFAM" id="SSF81321">
    <property type="entry name" value="Family A G protein-coupled receptor-like"/>
    <property type="match status" value="1"/>
</dbReference>
<evidence type="ECO:0000259" key="15">
    <source>
        <dbReference type="PROSITE" id="PS50262"/>
    </source>
</evidence>
<dbReference type="GO" id="GO:0005886">
    <property type="term" value="C:plasma membrane"/>
    <property type="evidence" value="ECO:0007669"/>
    <property type="project" value="UniProtKB-SubCell"/>
</dbReference>
<evidence type="ECO:0000256" key="14">
    <source>
        <dbReference type="RuleBase" id="RU363047"/>
    </source>
</evidence>
<evidence type="ECO:0000256" key="12">
    <source>
        <dbReference type="ARBA" id="ARBA00023224"/>
    </source>
</evidence>
<dbReference type="InterPro" id="IPR000725">
    <property type="entry name" value="Olfact_rcpt"/>
</dbReference>
<evidence type="ECO:0000256" key="4">
    <source>
        <dbReference type="ARBA" id="ARBA00022692"/>
    </source>
</evidence>
<dbReference type="FunFam" id="1.20.1070.10:FF:000024">
    <property type="entry name" value="Olfactory receptor"/>
    <property type="match status" value="1"/>
</dbReference>
<keyword evidence="2 14" id="KW-1003">Cell membrane</keyword>
<feature type="transmembrane region" description="Helical" evidence="14">
    <location>
        <begin position="198"/>
        <end position="224"/>
    </location>
</feature>
<evidence type="ECO:0000256" key="1">
    <source>
        <dbReference type="ARBA" id="ARBA00004651"/>
    </source>
</evidence>
<keyword evidence="12 13" id="KW-0807">Transducer</keyword>
<dbReference type="GeneTree" id="ENSGT00940000161369"/>
<comment type="subcellular location">
    <subcellularLocation>
        <location evidence="1 14">Cell membrane</location>
        <topology evidence="1 14">Multi-pass membrane protein</topology>
    </subcellularLocation>
</comment>
<dbReference type="PANTHER" id="PTHR26450">
    <property type="entry name" value="OLFACTORY RECEPTOR 56B1-RELATED"/>
    <property type="match status" value="1"/>
</dbReference>
<dbReference type="Gene3D" id="1.20.1070.10">
    <property type="entry name" value="Rhodopsin 7-helix transmembrane proteins"/>
    <property type="match status" value="1"/>
</dbReference>
<dbReference type="InterPro" id="IPR050402">
    <property type="entry name" value="OR51/52/56-like"/>
</dbReference>
<evidence type="ECO:0000256" key="7">
    <source>
        <dbReference type="ARBA" id="ARBA00023040"/>
    </source>
</evidence>
<feature type="domain" description="G-protein coupled receptors family 1 profile" evidence="15">
    <location>
        <begin position="42"/>
        <end position="292"/>
    </location>
</feature>
<sequence length="321" mass="37098">MTLTNVTVFTEFYLLGFPGLHPQYYGAVGTLLFFIYLTLTGGNIFIIAFIAYERSLQKPTYFIYCILAVSDLAFGTITLPKAIAKYLFSINTISFHSCFVQMFLVHYLGSINAFVLLLVAIDRFVAVRNPLRYCVLITNKTVFIVCSMIWAMLIPLIAIIVYHAFDEPYCNSNIITQNYCERNAVIKLSCRDIKQKRLFAFSCAMFILLSPLTFIIFSFIAIFTSVFKISDIQARYKTLSTCTPQLFIVFLYYVPRCVVFTFDLTAAFTPDLRIMLTMWYNLLPPVVNPMIYCFRTKDIKDALRRKLRQRKVSMQMTMLRA</sequence>
<keyword evidence="10 13" id="KW-0675">Receptor</keyword>
<feature type="transmembrane region" description="Helical" evidence="14">
    <location>
        <begin position="142"/>
        <end position="165"/>
    </location>
</feature>
<keyword evidence="7 13" id="KW-0297">G-protein coupled receptor</keyword>
<organism evidence="16 17">
    <name type="scientific">Cyprinus carpio carpio</name>
    <dbReference type="NCBI Taxonomy" id="630221"/>
    <lineage>
        <taxon>Eukaryota</taxon>
        <taxon>Metazoa</taxon>
        <taxon>Chordata</taxon>
        <taxon>Craniata</taxon>
        <taxon>Vertebrata</taxon>
        <taxon>Euteleostomi</taxon>
        <taxon>Actinopterygii</taxon>
        <taxon>Neopterygii</taxon>
        <taxon>Teleostei</taxon>
        <taxon>Ostariophysi</taxon>
        <taxon>Cypriniformes</taxon>
        <taxon>Cyprinidae</taxon>
        <taxon>Cyprininae</taxon>
        <taxon>Cyprinus</taxon>
    </lineage>
</organism>
<name>A0A8C0Y4H9_CYPCA</name>
<keyword evidence="5 14" id="KW-0552">Olfaction</keyword>
<dbReference type="Ensembl" id="ENSCCRT00000004904.2">
    <property type="protein sequence ID" value="ENSCCRP00000004461.1"/>
    <property type="gene ID" value="ENSCCRG00000002613.2"/>
</dbReference>
<accession>A0A8C0Y4H9</accession>
<evidence type="ECO:0000256" key="13">
    <source>
        <dbReference type="RuleBase" id="RU000688"/>
    </source>
</evidence>
<dbReference type="PROSITE" id="PS00237">
    <property type="entry name" value="G_PROTEIN_RECEP_F1_1"/>
    <property type="match status" value="1"/>
</dbReference>
<feature type="transmembrane region" description="Helical" evidence="14">
    <location>
        <begin position="61"/>
        <end position="79"/>
    </location>
</feature>
<dbReference type="InterPro" id="IPR017452">
    <property type="entry name" value="GPCR_Rhodpsn_7TM"/>
</dbReference>
<dbReference type="PRINTS" id="PR00245">
    <property type="entry name" value="OLFACTORYR"/>
</dbReference>
<dbReference type="InterPro" id="IPR000276">
    <property type="entry name" value="GPCR_Rhodpsn"/>
</dbReference>
<keyword evidence="17" id="KW-1185">Reference proteome</keyword>
<evidence type="ECO:0000313" key="17">
    <source>
        <dbReference type="Proteomes" id="UP001108240"/>
    </source>
</evidence>